<dbReference type="PANTHER" id="PTHR43709">
    <property type="entry name" value="ACONITATE ISOMERASE-RELATED"/>
    <property type="match status" value="1"/>
</dbReference>
<evidence type="ECO:0000256" key="2">
    <source>
        <dbReference type="ARBA" id="ARBA00023235"/>
    </source>
</evidence>
<dbReference type="InterPro" id="IPR007400">
    <property type="entry name" value="PrpF-like"/>
</dbReference>
<name>A0ABU7YX60_9GAMM</name>
<sequence>MPHAPQLRIPATYMRGGTSKGVFFRLQDLPAAAQVPGRARDALLMRVIGSPDPYAKHTDGMGGATSSTSKCVIISKSTQPGHDVDYLYGQVSIDTAFVDWSGNCGNLSTAVGPFAIANGFIDPARLPENGTFAVRVWQANIGKTIVVHVPIADGQVQETGDFELDGVTFPAAEIVLEFMDPSDDGDDGGAMFPTGNLVDELEVPGVGTLKATMVNAGIPTVFVNAADIGYTGTELQDAINGDAKGLARFEAIRAHGAVRMGLIDDVASAATRQHTPKVAFVSPAADYVASSGKAIVAADIDLNVRALSMGKLHHAMMGTCAVAIGTAAAIPGTLVHAAAGGGSREAVRFGHPSGTLRVGAQALQVDGQWSVTKAVMSRSARVLMEGAVRIPVDTV</sequence>
<evidence type="ECO:0000313" key="4">
    <source>
        <dbReference type="Proteomes" id="UP001355056"/>
    </source>
</evidence>
<dbReference type="RefSeq" id="WP_332615581.1">
    <property type="nucleotide sequence ID" value="NZ_JAXGFP010000002.1"/>
</dbReference>
<dbReference type="InterPro" id="IPR012709">
    <property type="entry name" value="PrpF"/>
</dbReference>
<dbReference type="NCBIfam" id="TIGR02334">
    <property type="entry name" value="prpF"/>
    <property type="match status" value="1"/>
</dbReference>
<dbReference type="Proteomes" id="UP001355056">
    <property type="component" value="Unassembled WGS sequence"/>
</dbReference>
<organism evidence="3 4">
    <name type="scientific">Novilysobacter erysipheiresistens</name>
    <dbReference type="NCBI Taxonomy" id="1749332"/>
    <lineage>
        <taxon>Bacteria</taxon>
        <taxon>Pseudomonadati</taxon>
        <taxon>Pseudomonadota</taxon>
        <taxon>Gammaproteobacteria</taxon>
        <taxon>Lysobacterales</taxon>
        <taxon>Lysobacteraceae</taxon>
        <taxon>Novilysobacter</taxon>
    </lineage>
</organism>
<dbReference type="SUPFAM" id="SSF54506">
    <property type="entry name" value="Diaminopimelate epimerase-like"/>
    <property type="match status" value="2"/>
</dbReference>
<dbReference type="Gene3D" id="3.10.310.10">
    <property type="entry name" value="Diaminopimelate Epimerase, Chain A, domain 1"/>
    <property type="match status" value="2"/>
</dbReference>
<keyword evidence="4" id="KW-1185">Reference proteome</keyword>
<dbReference type="GO" id="GO:0016853">
    <property type="term" value="F:isomerase activity"/>
    <property type="evidence" value="ECO:0007669"/>
    <property type="project" value="UniProtKB-KW"/>
</dbReference>
<proteinExistence type="inferred from homology"/>
<accession>A0ABU7YX60</accession>
<gene>
    <name evidence="3" type="primary">prpF</name>
    <name evidence="3" type="ORF">SNE34_05910</name>
</gene>
<dbReference type="PANTHER" id="PTHR43709:SF2">
    <property type="entry name" value="DUF453 DOMAIN PROTEIN (AFU_ORTHOLOGUE AFUA_6G00360)"/>
    <property type="match status" value="1"/>
</dbReference>
<protein>
    <submittedName>
        <fullName evidence="3">2-methylaconitate cis-trans isomerase PrpF</fullName>
    </submittedName>
</protein>
<dbReference type="Pfam" id="PF04303">
    <property type="entry name" value="PrpF"/>
    <property type="match status" value="1"/>
</dbReference>
<reference evidence="3 4" key="1">
    <citation type="journal article" date="2016" name="Int. J. Syst. Evol. Microbiol.">
        <title>Lysobacter erysipheiresistens sp. nov., an antagonist of powdery mildew, isolated from tobacco-cultivated soil.</title>
        <authorList>
            <person name="Xie B."/>
            <person name="Li T."/>
            <person name="Lin X."/>
            <person name="Wang C.J."/>
            <person name="Chen Y.J."/>
            <person name="Liu W.J."/>
            <person name="Zhao Z.W."/>
        </authorList>
    </citation>
    <scope>NUCLEOTIDE SEQUENCE [LARGE SCALE GENOMIC DNA]</scope>
    <source>
        <strain evidence="3 4">RS-LYSO-3</strain>
    </source>
</reference>
<dbReference type="EMBL" id="JAXGFP010000002">
    <property type="protein sequence ID" value="MEG3183539.1"/>
    <property type="molecule type" value="Genomic_DNA"/>
</dbReference>
<evidence type="ECO:0000313" key="3">
    <source>
        <dbReference type="EMBL" id="MEG3183539.1"/>
    </source>
</evidence>
<comment type="caution">
    <text evidence="3">The sequence shown here is derived from an EMBL/GenBank/DDBJ whole genome shotgun (WGS) entry which is preliminary data.</text>
</comment>
<keyword evidence="2 3" id="KW-0413">Isomerase</keyword>
<comment type="similarity">
    <text evidence="1">Belongs to the PrpF family.</text>
</comment>
<evidence type="ECO:0000256" key="1">
    <source>
        <dbReference type="ARBA" id="ARBA00007673"/>
    </source>
</evidence>